<evidence type="ECO:0000256" key="4">
    <source>
        <dbReference type="ARBA" id="ARBA00022723"/>
    </source>
</evidence>
<dbReference type="PANTHER" id="PTHR43530:SF1">
    <property type="entry name" value="QUEUINE TRNA-RIBOSYLTRANSFERASE CATALYTIC SUBUNIT 1"/>
    <property type="match status" value="1"/>
</dbReference>
<feature type="domain" description="tRNA-guanine(15) transglycosylase-like" evidence="7">
    <location>
        <begin position="20"/>
        <end position="374"/>
    </location>
</feature>
<feature type="binding site" evidence="6">
    <location>
        <position position="197"/>
    </location>
    <ligand>
        <name>substrate</name>
    </ligand>
</feature>
<feature type="region of interest" description="RNA binding; important for wobble base 34 recognition" evidence="6">
    <location>
        <begin position="279"/>
        <end position="283"/>
    </location>
</feature>
<gene>
    <name evidence="8" type="primary">Qtrtd1</name>
</gene>
<dbReference type="InterPro" id="IPR036511">
    <property type="entry name" value="TGT-like_sf"/>
</dbReference>
<feature type="active site" description="Nucleophile" evidence="6">
    <location>
        <position position="274"/>
    </location>
</feature>
<keyword evidence="4 6" id="KW-0479">Metal-binding</keyword>
<evidence type="ECO:0000256" key="6">
    <source>
        <dbReference type="HAMAP-Rule" id="MF_03218"/>
    </source>
</evidence>
<feature type="binding site" evidence="6">
    <location>
        <position position="317"/>
    </location>
    <ligand>
        <name>Zn(2+)</name>
        <dbReference type="ChEBI" id="CHEBI:29105"/>
    </ligand>
</feature>
<dbReference type="InterPro" id="IPR004803">
    <property type="entry name" value="TGT"/>
</dbReference>
<evidence type="ECO:0000313" key="8">
    <source>
        <dbReference type="EMBL" id="CAB3265347.1"/>
    </source>
</evidence>
<comment type="catalytic activity">
    <reaction evidence="6">
        <text>guanosine(34) in tRNA + queuine = queuosine(34) in tRNA + guanine</text>
        <dbReference type="Rhea" id="RHEA:16633"/>
        <dbReference type="Rhea" id="RHEA-COMP:10341"/>
        <dbReference type="Rhea" id="RHEA-COMP:18571"/>
        <dbReference type="ChEBI" id="CHEBI:16235"/>
        <dbReference type="ChEBI" id="CHEBI:17433"/>
        <dbReference type="ChEBI" id="CHEBI:74269"/>
        <dbReference type="ChEBI" id="CHEBI:194431"/>
        <dbReference type="EC" id="2.4.2.64"/>
    </reaction>
</comment>
<protein>
    <recommendedName>
        <fullName evidence="6">Queuine tRNA-ribosyltransferase catalytic subunit 1</fullName>
        <ecNumber evidence="6">2.4.2.64</ecNumber>
    </recommendedName>
    <alternativeName>
        <fullName evidence="6">Guanine insertion enzyme</fullName>
    </alternativeName>
    <alternativeName>
        <fullName evidence="6">tRNA-guanine transglycosylase</fullName>
    </alternativeName>
</protein>
<dbReference type="HAMAP" id="MF_00168">
    <property type="entry name" value="Q_tRNA_Tgt"/>
    <property type="match status" value="1"/>
</dbReference>
<dbReference type="PANTHER" id="PTHR43530">
    <property type="entry name" value="QUEUINE TRNA-RIBOSYLTRANSFERASE CATALYTIC SUBUNIT 1"/>
    <property type="match status" value="1"/>
</dbReference>
<dbReference type="Gene3D" id="3.20.20.105">
    <property type="entry name" value="Queuine tRNA-ribosyltransferase-like"/>
    <property type="match status" value="1"/>
</dbReference>
<comment type="similarity">
    <text evidence="6">Belongs to the queuine tRNA-ribosyltransferase family.</text>
</comment>
<dbReference type="Pfam" id="PF01702">
    <property type="entry name" value="TGT"/>
    <property type="match status" value="1"/>
</dbReference>
<comment type="function">
    <text evidence="6">Catalytic subunit of the queuine tRNA-ribosyltransferase (TGT) that catalyzes the base-exchange of a guanine (G) residue with queuine (Q) at position 34 (anticodon wobble position) in tRNAs with GU(N) anticodons (tRNA-Asp, -Asn, -His and -Tyr), resulting in the hypermodified nucleoside queuosine (7-(((4,5-cis-dihydroxy-2-cyclopenten-1-yl)amino)methyl)-7-deazaguanosine). Catalysis occurs through a double-displacement mechanism. The nucleophile active site attacks the C1' of nucleotide 34 to detach the guanine base from the RNA, forming a covalent enzyme-RNA intermediate. The proton acceptor active site deprotonates the incoming queuine, allowing a nucleophilic attack on the C1' of the ribose to form the product.</text>
</comment>
<accession>A0A6F9DPI2</accession>
<feature type="binding site" evidence="6">
    <location>
        <position position="343"/>
    </location>
    <ligand>
        <name>Zn(2+)</name>
        <dbReference type="ChEBI" id="CHEBI:29105"/>
    </ligand>
</feature>
<comment type="subcellular location">
    <subcellularLocation>
        <location evidence="6">Cytoplasm</location>
    </subcellularLocation>
</comment>
<dbReference type="GO" id="GO:0008479">
    <property type="term" value="F:tRNA-guanosine(34) queuine transglycosylase activity"/>
    <property type="evidence" value="ECO:0007669"/>
    <property type="project" value="UniProtKB-UniRule"/>
</dbReference>
<dbReference type="GO" id="GO:0006400">
    <property type="term" value="P:tRNA modification"/>
    <property type="evidence" value="ECO:0007669"/>
    <property type="project" value="InterPro"/>
</dbReference>
<dbReference type="NCBIfam" id="TIGR00449">
    <property type="entry name" value="tgt_general"/>
    <property type="match status" value="1"/>
</dbReference>
<dbReference type="NCBIfam" id="TIGR00430">
    <property type="entry name" value="Q_tRNA_tgt"/>
    <property type="match status" value="1"/>
</dbReference>
<keyword evidence="5 6" id="KW-0862">Zinc</keyword>
<comment type="subunit">
    <text evidence="6">Heterodimer of a catalytic subunit and an accessory subunit.</text>
</comment>
<dbReference type="AlphaFoldDB" id="A0A6F9DPI2"/>
<dbReference type="GO" id="GO:0046872">
    <property type="term" value="F:metal ion binding"/>
    <property type="evidence" value="ECO:0007669"/>
    <property type="project" value="UniProtKB-KW"/>
</dbReference>
<evidence type="ECO:0000259" key="7">
    <source>
        <dbReference type="Pfam" id="PF01702"/>
    </source>
</evidence>
<feature type="binding site" evidence="6">
    <location>
        <position position="314"/>
    </location>
    <ligand>
        <name>Zn(2+)</name>
        <dbReference type="ChEBI" id="CHEBI:29105"/>
    </ligand>
</feature>
<evidence type="ECO:0000256" key="5">
    <source>
        <dbReference type="ARBA" id="ARBA00022833"/>
    </source>
</evidence>
<sequence>MRLSPVRNQVMDIIAKCSTTKARAGKLALPHQVVDTPVFMPVGTQGTLKGLTPQQLKTIDVQIMLGNTYHLGNQPGEEVLIKAGGLHNFMGWDRALLTDSGGFQMVSLIKLSELSEEGVKFEHPKNGTQMMLSPEKSMEIQNAIGADIMMQLDDVVSSTETDQKRFKEAMYRSVRWLDRCLSSHKRPDAQFLFPIIQGGLDEELRRDCLREMTARQVPGFAVGGLSGGECKDDFWRMVTVSTDGLPTDKPRYLMGVGYAVDLIVCVALGCDMFDCVFPTRTARFGSALIPTGQHQLKASEYSKDFTPIQEYCPCTTCKTYTKAYIHMLFKMNHPSACHMVTVHNVTFQAQLMHGIRDSIINDTCPEFIISSFKKLYSDPSQYPKWAVDALNSVNVKLR</sequence>
<comment type="cofactor">
    <cofactor evidence="6">
        <name>Zn(2+)</name>
        <dbReference type="ChEBI" id="CHEBI:29105"/>
    </cofactor>
</comment>
<name>A0A6F9DPI2_9ASCI</name>
<keyword evidence="3 6" id="KW-0819">tRNA processing</keyword>
<keyword evidence="1 6" id="KW-0328">Glycosyltransferase</keyword>
<reference evidence="8" key="1">
    <citation type="submission" date="2020-04" db="EMBL/GenBank/DDBJ databases">
        <authorList>
            <person name="Neveu A P."/>
        </authorList>
    </citation>
    <scope>NUCLEOTIDE SEQUENCE</scope>
    <source>
        <tissue evidence="8">Whole embryo</tissue>
    </source>
</reference>
<feature type="region of interest" description="RNA binding" evidence="6">
    <location>
        <begin position="255"/>
        <end position="261"/>
    </location>
</feature>
<evidence type="ECO:0000256" key="3">
    <source>
        <dbReference type="ARBA" id="ARBA00022694"/>
    </source>
</evidence>
<keyword evidence="2 6" id="KW-0808">Transferase</keyword>
<feature type="binding site" evidence="6">
    <location>
        <position position="312"/>
    </location>
    <ligand>
        <name>Zn(2+)</name>
        <dbReference type="ChEBI" id="CHEBI:29105"/>
    </ligand>
</feature>
<dbReference type="SUPFAM" id="SSF51713">
    <property type="entry name" value="tRNA-guanine transglycosylase"/>
    <property type="match status" value="1"/>
</dbReference>
<keyword evidence="6" id="KW-0963">Cytoplasm</keyword>
<feature type="binding site" evidence="6">
    <location>
        <position position="153"/>
    </location>
    <ligand>
        <name>substrate</name>
    </ligand>
</feature>
<feature type="binding site" evidence="6">
    <location>
        <position position="224"/>
    </location>
    <ligand>
        <name>substrate</name>
    </ligand>
</feature>
<evidence type="ECO:0000256" key="2">
    <source>
        <dbReference type="ARBA" id="ARBA00022679"/>
    </source>
</evidence>
<proteinExistence type="evidence at transcript level"/>
<feature type="binding site" evidence="6">
    <location>
        <begin position="99"/>
        <end position="103"/>
    </location>
    <ligand>
        <name>substrate</name>
    </ligand>
</feature>
<dbReference type="EMBL" id="LR789485">
    <property type="protein sequence ID" value="CAB3265347.1"/>
    <property type="molecule type" value="mRNA"/>
</dbReference>
<dbReference type="EC" id="2.4.2.64" evidence="6"/>
<dbReference type="InterPro" id="IPR002616">
    <property type="entry name" value="tRNA_ribo_trans-like"/>
</dbReference>
<organism evidence="8">
    <name type="scientific">Phallusia mammillata</name>
    <dbReference type="NCBI Taxonomy" id="59560"/>
    <lineage>
        <taxon>Eukaryota</taxon>
        <taxon>Metazoa</taxon>
        <taxon>Chordata</taxon>
        <taxon>Tunicata</taxon>
        <taxon>Ascidiacea</taxon>
        <taxon>Phlebobranchia</taxon>
        <taxon>Ascidiidae</taxon>
        <taxon>Phallusia</taxon>
    </lineage>
</organism>
<dbReference type="GO" id="GO:0005829">
    <property type="term" value="C:cytosol"/>
    <property type="evidence" value="ECO:0007669"/>
    <property type="project" value="TreeGrafter"/>
</dbReference>
<feature type="active site" description="Proton acceptor" evidence="6">
    <location>
        <position position="99"/>
    </location>
</feature>
<evidence type="ECO:0000256" key="1">
    <source>
        <dbReference type="ARBA" id="ARBA00022676"/>
    </source>
</evidence>